<dbReference type="InterPro" id="IPR052527">
    <property type="entry name" value="Metal_cation-efflux_comp"/>
</dbReference>
<evidence type="ECO:0000256" key="1">
    <source>
        <dbReference type="ARBA" id="ARBA00004127"/>
    </source>
</evidence>
<dbReference type="RefSeq" id="WP_146517086.1">
    <property type="nucleotide sequence ID" value="NZ_SJPI01000003.1"/>
</dbReference>
<dbReference type="PANTHER" id="PTHR43847">
    <property type="entry name" value="BLL3993 PROTEIN"/>
    <property type="match status" value="1"/>
</dbReference>
<evidence type="ECO:0000256" key="3">
    <source>
        <dbReference type="ARBA" id="ARBA00022989"/>
    </source>
</evidence>
<dbReference type="OrthoDB" id="9789029at2"/>
<evidence type="ECO:0000313" key="6">
    <source>
        <dbReference type="EMBL" id="TWT49603.1"/>
    </source>
</evidence>
<reference evidence="6 7" key="1">
    <citation type="submission" date="2019-02" db="EMBL/GenBank/DDBJ databases">
        <title>Deep-cultivation of Planctomycetes and their phenomic and genomic characterization uncovers novel biology.</title>
        <authorList>
            <person name="Wiegand S."/>
            <person name="Jogler M."/>
            <person name="Boedeker C."/>
            <person name="Pinto D."/>
            <person name="Vollmers J."/>
            <person name="Rivas-Marin E."/>
            <person name="Kohn T."/>
            <person name="Peeters S.H."/>
            <person name="Heuer A."/>
            <person name="Rast P."/>
            <person name="Oberbeckmann S."/>
            <person name="Bunk B."/>
            <person name="Jeske O."/>
            <person name="Meyerdierks A."/>
            <person name="Storesund J.E."/>
            <person name="Kallscheuer N."/>
            <person name="Luecker S."/>
            <person name="Lage O.M."/>
            <person name="Pohl T."/>
            <person name="Merkel B.J."/>
            <person name="Hornburger P."/>
            <person name="Mueller R.-W."/>
            <person name="Bruemmer F."/>
            <person name="Labrenz M."/>
            <person name="Spormann A.M."/>
            <person name="Op Den Camp H."/>
            <person name="Overmann J."/>
            <person name="Amann R."/>
            <person name="Jetten M.S.M."/>
            <person name="Mascher T."/>
            <person name="Medema M.H."/>
            <person name="Devos D.P."/>
            <person name="Kaster A.-K."/>
            <person name="Ovreas L."/>
            <person name="Rohde M."/>
            <person name="Galperin M.Y."/>
            <person name="Jogler C."/>
        </authorList>
    </citation>
    <scope>NUCLEOTIDE SEQUENCE [LARGE SCALE GENOMIC DNA]</scope>
    <source>
        <strain evidence="6 7">Pla22</strain>
    </source>
</reference>
<feature type="transmembrane region" description="Helical" evidence="5">
    <location>
        <begin position="30"/>
        <end position="53"/>
    </location>
</feature>
<keyword evidence="2 5" id="KW-0812">Transmembrane</keyword>
<dbReference type="AlphaFoldDB" id="A0A5C5WHX7"/>
<dbReference type="InterPro" id="IPR007318">
    <property type="entry name" value="Phopholipid_MeTrfase"/>
</dbReference>
<keyword evidence="7" id="KW-1185">Reference proteome</keyword>
<evidence type="ECO:0000256" key="2">
    <source>
        <dbReference type="ARBA" id="ARBA00022692"/>
    </source>
</evidence>
<sequence length="144" mass="16379">MFHSLLIAGQFVCAAVLVLSASWWPIPWLVIVLSLPGILLAVWAWLTMGLLRLRIHPSINDNTRLLVNGPYALVRHPMYTGLLWFGAATLGSGFAWWRLAVWGVLAVILVMKANEEEQSILQRFPQYRDYQEKTGQLVPRLDRV</sequence>
<evidence type="ECO:0008006" key="8">
    <source>
        <dbReference type="Google" id="ProtNLM"/>
    </source>
</evidence>
<keyword evidence="3 5" id="KW-1133">Transmembrane helix</keyword>
<dbReference type="Gene3D" id="1.20.120.1630">
    <property type="match status" value="1"/>
</dbReference>
<evidence type="ECO:0000256" key="5">
    <source>
        <dbReference type="SAM" id="Phobius"/>
    </source>
</evidence>
<dbReference type="EMBL" id="SJPI01000003">
    <property type="protein sequence ID" value="TWT49603.1"/>
    <property type="molecule type" value="Genomic_DNA"/>
</dbReference>
<proteinExistence type="predicted"/>
<dbReference type="Pfam" id="PF04191">
    <property type="entry name" value="PEMT"/>
    <property type="match status" value="1"/>
</dbReference>
<protein>
    <recommendedName>
        <fullName evidence="8">Isoprenylcysteine carboxyl methyltransferase (ICMT) family protein</fullName>
    </recommendedName>
</protein>
<accession>A0A5C5WHX7</accession>
<keyword evidence="4 5" id="KW-0472">Membrane</keyword>
<name>A0A5C5WHX7_9BACT</name>
<dbReference type="Proteomes" id="UP000316598">
    <property type="component" value="Unassembled WGS sequence"/>
</dbReference>
<gene>
    <name evidence="6" type="ORF">Pla22_48000</name>
</gene>
<dbReference type="PANTHER" id="PTHR43847:SF1">
    <property type="entry name" value="BLL3993 PROTEIN"/>
    <property type="match status" value="1"/>
</dbReference>
<organism evidence="6 7">
    <name type="scientific">Rubripirellula amarantea</name>
    <dbReference type="NCBI Taxonomy" id="2527999"/>
    <lineage>
        <taxon>Bacteria</taxon>
        <taxon>Pseudomonadati</taxon>
        <taxon>Planctomycetota</taxon>
        <taxon>Planctomycetia</taxon>
        <taxon>Pirellulales</taxon>
        <taxon>Pirellulaceae</taxon>
        <taxon>Rubripirellula</taxon>
    </lineage>
</organism>
<comment type="subcellular location">
    <subcellularLocation>
        <location evidence="1">Endomembrane system</location>
        <topology evidence="1">Multi-pass membrane protein</topology>
    </subcellularLocation>
</comment>
<comment type="caution">
    <text evidence="6">The sequence shown here is derived from an EMBL/GenBank/DDBJ whole genome shotgun (WGS) entry which is preliminary data.</text>
</comment>
<evidence type="ECO:0000256" key="4">
    <source>
        <dbReference type="ARBA" id="ARBA00023136"/>
    </source>
</evidence>
<evidence type="ECO:0000313" key="7">
    <source>
        <dbReference type="Proteomes" id="UP000316598"/>
    </source>
</evidence>
<dbReference type="GO" id="GO:0012505">
    <property type="term" value="C:endomembrane system"/>
    <property type="evidence" value="ECO:0007669"/>
    <property type="project" value="UniProtKB-SubCell"/>
</dbReference>